<feature type="domain" description="AB hydrolase-1" evidence="4">
    <location>
        <begin position="84"/>
        <end position="236"/>
    </location>
</feature>
<keyword evidence="2 6" id="KW-0378">Hydrolase</keyword>
<dbReference type="GO" id="GO:0016787">
    <property type="term" value="F:hydrolase activity"/>
    <property type="evidence" value="ECO:0007669"/>
    <property type="project" value="UniProtKB-KW"/>
</dbReference>
<dbReference type="PANTHER" id="PTHR43248">
    <property type="entry name" value="2-SUCCINYL-6-HYDROXY-2,4-CYCLOHEXADIENE-1-CARBOXYLATE SYNTHASE"/>
    <property type="match status" value="1"/>
</dbReference>
<dbReference type="EMBL" id="JAGFNS010000027">
    <property type="protein sequence ID" value="MBO3742328.1"/>
    <property type="molecule type" value="Genomic_DNA"/>
</dbReference>
<organism evidence="6 7">
    <name type="scientific">Actinoplanes flavus</name>
    <dbReference type="NCBI Taxonomy" id="2820290"/>
    <lineage>
        <taxon>Bacteria</taxon>
        <taxon>Bacillati</taxon>
        <taxon>Actinomycetota</taxon>
        <taxon>Actinomycetes</taxon>
        <taxon>Micromonosporales</taxon>
        <taxon>Micromonosporaceae</taxon>
        <taxon>Actinoplanes</taxon>
    </lineage>
</organism>
<gene>
    <name evidence="6" type="ORF">J5X75_32955</name>
</gene>
<dbReference type="Proteomes" id="UP000679690">
    <property type="component" value="Unassembled WGS sequence"/>
</dbReference>
<keyword evidence="7" id="KW-1185">Reference proteome</keyword>
<proteinExistence type="inferred from homology"/>
<feature type="domain" description="Peptidase S33 tripeptidyl aminopeptidase-like C-terminal" evidence="5">
    <location>
        <begin position="381"/>
        <end position="474"/>
    </location>
</feature>
<name>A0ABS3UUQ6_9ACTN</name>
<dbReference type="Pfam" id="PF00561">
    <property type="entry name" value="Abhydrolase_1"/>
    <property type="match status" value="1"/>
</dbReference>
<dbReference type="Pfam" id="PF08386">
    <property type="entry name" value="Abhydrolase_4"/>
    <property type="match status" value="1"/>
</dbReference>
<feature type="chain" id="PRO_5045205613" evidence="3">
    <location>
        <begin position="23"/>
        <end position="504"/>
    </location>
</feature>
<evidence type="ECO:0000256" key="1">
    <source>
        <dbReference type="ARBA" id="ARBA00010088"/>
    </source>
</evidence>
<evidence type="ECO:0000256" key="2">
    <source>
        <dbReference type="ARBA" id="ARBA00022801"/>
    </source>
</evidence>
<reference evidence="6 7" key="1">
    <citation type="submission" date="2021-03" db="EMBL/GenBank/DDBJ databases">
        <title>Actinoplanes flavus sp. nov., a novel actinomycete isolated from Coconut Palm rhizosphere soil.</title>
        <authorList>
            <person name="Luo X."/>
        </authorList>
    </citation>
    <scope>NUCLEOTIDE SEQUENCE [LARGE SCALE GENOMIC DNA]</scope>
    <source>
        <strain evidence="6 7">NEAU-H7</strain>
    </source>
</reference>
<dbReference type="SUPFAM" id="SSF53474">
    <property type="entry name" value="alpha/beta-Hydrolases"/>
    <property type="match status" value="1"/>
</dbReference>
<dbReference type="InterPro" id="IPR029058">
    <property type="entry name" value="AB_hydrolase_fold"/>
</dbReference>
<dbReference type="InterPro" id="IPR000073">
    <property type="entry name" value="AB_hydrolase_1"/>
</dbReference>
<protein>
    <submittedName>
        <fullName evidence="6">Alpha/beta fold hydrolase</fullName>
    </submittedName>
</protein>
<accession>A0ABS3UUQ6</accession>
<evidence type="ECO:0000313" key="6">
    <source>
        <dbReference type="EMBL" id="MBO3742328.1"/>
    </source>
</evidence>
<sequence length="504" mass="54719">MRRITVPIALLALLGSAVPAAAAQAAPPPSIAWTACDPAEEVPEGVLCATLEVPVDWSRPGGPTIELALAKRPATDPSRRIGSLLINPGGPGGSGVDFAYFSGSAFSPAVTDRFDIVGFDPRGQARSHVVNCDSDLIGAQYTQLYPDNRAEYADLRATNRALALSCRELSGPLVTYVDTASVARDMDAIRAGLGEKRISYYGVSYGTMIGQQYAELFPSRIRALALDSNMDHAQNIAGYQKWESLAMEGSFRQFTSWCDRTEACALHERGALAYFDELYARAEAGELNPDGQPLPPEDLVNIVFGYMYNPNSWFELADTLLYLGQGDGGQTGRGEPVPNGYLPVMCSDFHFDVGAYPVLRAIEQAQNRLAPHTRLNPLAWSDLASCQNWPWKVTNPPHRLRASAELPPILLANSRWDVATPYEWGTSLASQLPSARFLTYDGVGHGTYWRSDCARAAIDTYLVELRTPAKGTHCPAVFPSSPVSAQAVPTVVDPLPQLTGPFRR</sequence>
<dbReference type="PANTHER" id="PTHR43248:SF30">
    <property type="entry name" value="AB HYDROLASE-1 DOMAIN-CONTAINING PROTEIN"/>
    <property type="match status" value="1"/>
</dbReference>
<dbReference type="RefSeq" id="WP_208471524.1">
    <property type="nucleotide sequence ID" value="NZ_JAGFNS010000027.1"/>
</dbReference>
<evidence type="ECO:0000313" key="7">
    <source>
        <dbReference type="Proteomes" id="UP000679690"/>
    </source>
</evidence>
<evidence type="ECO:0000259" key="4">
    <source>
        <dbReference type="Pfam" id="PF00561"/>
    </source>
</evidence>
<comment type="caution">
    <text evidence="6">The sequence shown here is derived from an EMBL/GenBank/DDBJ whole genome shotgun (WGS) entry which is preliminary data.</text>
</comment>
<dbReference type="Gene3D" id="3.40.50.1820">
    <property type="entry name" value="alpha/beta hydrolase"/>
    <property type="match status" value="1"/>
</dbReference>
<dbReference type="InterPro" id="IPR013595">
    <property type="entry name" value="Pept_S33_TAP-like_C"/>
</dbReference>
<dbReference type="InterPro" id="IPR051601">
    <property type="entry name" value="Serine_prot/Carboxylest_S33"/>
</dbReference>
<evidence type="ECO:0000256" key="3">
    <source>
        <dbReference type="SAM" id="SignalP"/>
    </source>
</evidence>
<evidence type="ECO:0000259" key="5">
    <source>
        <dbReference type="Pfam" id="PF08386"/>
    </source>
</evidence>
<comment type="similarity">
    <text evidence="1">Belongs to the peptidase S33 family.</text>
</comment>
<feature type="signal peptide" evidence="3">
    <location>
        <begin position="1"/>
        <end position="22"/>
    </location>
</feature>
<keyword evidence="3" id="KW-0732">Signal</keyword>